<keyword evidence="2" id="KW-0813">Transport</keyword>
<evidence type="ECO:0000256" key="4">
    <source>
        <dbReference type="ARBA" id="ARBA00022692"/>
    </source>
</evidence>
<evidence type="ECO:0000256" key="3">
    <source>
        <dbReference type="ARBA" id="ARBA00022475"/>
    </source>
</evidence>
<dbReference type="GO" id="GO:0022857">
    <property type="term" value="F:transmembrane transporter activity"/>
    <property type="evidence" value="ECO:0007669"/>
    <property type="project" value="InterPro"/>
</dbReference>
<dbReference type="PANTHER" id="PTHR23517">
    <property type="entry name" value="RESISTANCE PROTEIN MDTM, PUTATIVE-RELATED-RELATED"/>
    <property type="match status" value="1"/>
</dbReference>
<dbReference type="Gene3D" id="1.20.1250.20">
    <property type="entry name" value="MFS general substrate transporter like domains"/>
    <property type="match status" value="1"/>
</dbReference>
<evidence type="ECO:0000259" key="8">
    <source>
        <dbReference type="PROSITE" id="PS50850"/>
    </source>
</evidence>
<reference evidence="10 12" key="2">
    <citation type="submission" date="2018-04" db="EMBL/GenBank/DDBJ databases">
        <title>Draft genome sequence of Pseudomonas syringae pv. actinidiae biovar 3 strains isolated from kiwifruit in Kagawa prefecture.</title>
        <authorList>
            <person name="Tabuchi M."/>
            <person name="Saito M."/>
            <person name="Fujiwara S."/>
            <person name="Sasa N."/>
            <person name="Akimitsu K."/>
            <person name="Gomi K."/>
            <person name="Konishi-Sugita S."/>
            <person name="Hamano K."/>
            <person name="Kataoka I."/>
        </authorList>
    </citation>
    <scope>NUCLEOTIDE SEQUENCE [LARGE SCALE GENOMIC DNA]</scope>
    <source>
        <strain evidence="10 12">MAFF212211</strain>
    </source>
</reference>
<evidence type="ECO:0000256" key="7">
    <source>
        <dbReference type="SAM" id="Phobius"/>
    </source>
</evidence>
<accession>A0A2V0QBU3</accession>
<organism evidence="9 11">
    <name type="scientific">Pseudomonas syringae pv. actinidiae</name>
    <dbReference type="NCBI Taxonomy" id="103796"/>
    <lineage>
        <taxon>Bacteria</taxon>
        <taxon>Pseudomonadati</taxon>
        <taxon>Pseudomonadota</taxon>
        <taxon>Gammaproteobacteria</taxon>
        <taxon>Pseudomonadales</taxon>
        <taxon>Pseudomonadaceae</taxon>
        <taxon>Pseudomonas</taxon>
        <taxon>Pseudomonas syringae</taxon>
    </lineage>
</organism>
<feature type="transmembrane region" description="Helical" evidence="7">
    <location>
        <begin position="55"/>
        <end position="77"/>
    </location>
</feature>
<dbReference type="InterPro" id="IPR036259">
    <property type="entry name" value="MFS_trans_sf"/>
</dbReference>
<proteinExistence type="predicted"/>
<dbReference type="EMBL" id="BGKA01000101">
    <property type="protein sequence ID" value="GBH17303.1"/>
    <property type="molecule type" value="Genomic_DNA"/>
</dbReference>
<evidence type="ECO:0000256" key="6">
    <source>
        <dbReference type="ARBA" id="ARBA00023136"/>
    </source>
</evidence>
<evidence type="ECO:0000313" key="11">
    <source>
        <dbReference type="Proteomes" id="UP000247480"/>
    </source>
</evidence>
<evidence type="ECO:0000256" key="1">
    <source>
        <dbReference type="ARBA" id="ARBA00004651"/>
    </source>
</evidence>
<comment type="caution">
    <text evidence="9">The sequence shown here is derived from an EMBL/GenBank/DDBJ whole genome shotgun (WGS) entry which is preliminary data.</text>
</comment>
<gene>
    <name evidence="9" type="ORF">KPSA1_04033</name>
    <name evidence="10" type="ORF">KPSA3_03267</name>
</gene>
<keyword evidence="3" id="KW-1003">Cell membrane</keyword>
<dbReference type="InterPro" id="IPR011701">
    <property type="entry name" value="MFS"/>
</dbReference>
<dbReference type="InterPro" id="IPR050171">
    <property type="entry name" value="MFS_Transporters"/>
</dbReference>
<dbReference type="SUPFAM" id="SSF103473">
    <property type="entry name" value="MFS general substrate transporter"/>
    <property type="match status" value="1"/>
</dbReference>
<evidence type="ECO:0000313" key="10">
    <source>
        <dbReference type="EMBL" id="GBH17303.1"/>
    </source>
</evidence>
<reference evidence="9 11" key="1">
    <citation type="submission" date="2018-04" db="EMBL/GenBank/DDBJ databases">
        <title>Draft genome sequence of Pseudomonas syringae pv. actinidiae biovar 1 strains isolated from kiwifruit in Kagawa prefecture.</title>
        <authorList>
            <person name="Tabuchi M."/>
            <person name="Saito M."/>
            <person name="Fujiwara S."/>
            <person name="Sasa N."/>
            <person name="Akimitsu K."/>
            <person name="Gomi K."/>
            <person name="Konishi-Sugita S."/>
            <person name="Hamano K."/>
            <person name="Kataoka I."/>
        </authorList>
    </citation>
    <scope>NUCLEOTIDE SEQUENCE [LARGE SCALE GENOMIC DNA]</scope>
    <source>
        <strain evidence="9 11">MAFF212206</strain>
    </source>
</reference>
<dbReference type="Proteomes" id="UP000248291">
    <property type="component" value="Unassembled WGS sequence"/>
</dbReference>
<feature type="transmembrane region" description="Helical" evidence="7">
    <location>
        <begin position="89"/>
        <end position="107"/>
    </location>
</feature>
<protein>
    <submittedName>
        <fullName evidence="9">MFS family permease</fullName>
    </submittedName>
</protein>
<keyword evidence="6 7" id="KW-0472">Membrane</keyword>
<evidence type="ECO:0000313" key="12">
    <source>
        <dbReference type="Proteomes" id="UP000248291"/>
    </source>
</evidence>
<dbReference type="GO" id="GO:0005886">
    <property type="term" value="C:plasma membrane"/>
    <property type="evidence" value="ECO:0007669"/>
    <property type="project" value="UniProtKB-SubCell"/>
</dbReference>
<keyword evidence="4 7" id="KW-0812">Transmembrane</keyword>
<evidence type="ECO:0000256" key="2">
    <source>
        <dbReference type="ARBA" id="ARBA00022448"/>
    </source>
</evidence>
<keyword evidence="5 7" id="KW-1133">Transmembrane helix</keyword>
<name>A0A2V0QBU3_PSESF</name>
<dbReference type="InterPro" id="IPR020846">
    <property type="entry name" value="MFS_dom"/>
</dbReference>
<dbReference type="Proteomes" id="UP000247480">
    <property type="component" value="Unassembled WGS sequence"/>
</dbReference>
<feature type="domain" description="Major facilitator superfamily (MFS) profile" evidence="8">
    <location>
        <begin position="17"/>
        <end position="144"/>
    </location>
</feature>
<sequence>MSRSLSHPVSRNPEPEKVTARSHLGFLAFTTLCFFAASSTPTPLYHLYQEAWGFSSGVLTLIFAVYAFSLLAALLMGGSLSDYLGRRPVIFGALLLQIVSMLLFIFARDVTWLVARVCYKALRRDLRPVPWGLRCWTAIKPKAL</sequence>
<evidence type="ECO:0000313" key="9">
    <source>
        <dbReference type="EMBL" id="GBH10613.1"/>
    </source>
</evidence>
<dbReference type="AlphaFoldDB" id="A0A2V0QBU3"/>
<dbReference type="Pfam" id="PF07690">
    <property type="entry name" value="MFS_1"/>
    <property type="match status" value="1"/>
</dbReference>
<comment type="subcellular location">
    <subcellularLocation>
        <location evidence="1">Cell membrane</location>
        <topology evidence="1">Multi-pass membrane protein</topology>
    </subcellularLocation>
</comment>
<evidence type="ECO:0000256" key="5">
    <source>
        <dbReference type="ARBA" id="ARBA00022989"/>
    </source>
</evidence>
<dbReference type="PROSITE" id="PS50850">
    <property type="entry name" value="MFS"/>
    <property type="match status" value="1"/>
</dbReference>
<dbReference type="EMBL" id="BGJZ01000192">
    <property type="protein sequence ID" value="GBH10613.1"/>
    <property type="molecule type" value="Genomic_DNA"/>
</dbReference>